<name>H5SLF8_9ZZZZ</name>
<keyword evidence="1" id="KW-0472">Membrane</keyword>
<dbReference type="AlphaFoldDB" id="H5SLF8"/>
<reference evidence="2" key="1">
    <citation type="journal article" date="2005" name="Environ. Microbiol.">
        <title>Genetic and functional properties of uncultivated thermophilic crenarchaeotes from a subsurface gold mine as revealed by analysis of genome fragments.</title>
        <authorList>
            <person name="Nunoura T."/>
            <person name="Hirayama H."/>
            <person name="Takami H."/>
            <person name="Oida H."/>
            <person name="Nishi S."/>
            <person name="Shimamura S."/>
            <person name="Suzuki Y."/>
            <person name="Inagaki F."/>
            <person name="Takai K."/>
            <person name="Nealson K.H."/>
            <person name="Horikoshi K."/>
        </authorList>
    </citation>
    <scope>NUCLEOTIDE SEQUENCE</scope>
</reference>
<accession>H5SLF8</accession>
<gene>
    <name evidence="2" type="ORF">HGMM_F46A05C33</name>
</gene>
<keyword evidence="1" id="KW-0812">Transmembrane</keyword>
<evidence type="ECO:0000313" key="2">
    <source>
        <dbReference type="EMBL" id="BAL56994.1"/>
    </source>
</evidence>
<feature type="transmembrane region" description="Helical" evidence="1">
    <location>
        <begin position="20"/>
        <end position="40"/>
    </location>
</feature>
<keyword evidence="1" id="KW-1133">Transmembrane helix</keyword>
<dbReference type="EMBL" id="AP011763">
    <property type="protein sequence ID" value="BAL56994.1"/>
    <property type="molecule type" value="Genomic_DNA"/>
</dbReference>
<sequence>MRGTPAHRPSAGGAPAPGGGVWWGALALLVLALVMGEVFASTVPGTPPGEPAPAIAYTLDRSGAAQWVTAGAGASLALNASGQVTAVTLRGRKTTDGVLRAQVALKDTRGTTLATGQAVLPPDSGDFALTVGLEPATVPYSRVAVVEVAYTR</sequence>
<proteinExistence type="predicted"/>
<organism evidence="2">
    <name type="scientific">uncultured prokaryote</name>
    <dbReference type="NCBI Taxonomy" id="198431"/>
    <lineage>
        <taxon>unclassified sequences</taxon>
        <taxon>environmental samples</taxon>
    </lineage>
</organism>
<protein>
    <submittedName>
        <fullName evidence="2">Uncharacterized protein</fullName>
    </submittedName>
</protein>
<evidence type="ECO:0000256" key="1">
    <source>
        <dbReference type="SAM" id="Phobius"/>
    </source>
</evidence>
<reference evidence="2" key="2">
    <citation type="journal article" date="2012" name="PLoS ONE">
        <title>A Deeply Branching Thermophilic Bacterium with an Ancient Acetyl-CoA Pathway Dominates a Subsurface Ecosystem.</title>
        <authorList>
            <person name="Takami H."/>
            <person name="Noguchi H."/>
            <person name="Takaki Y."/>
            <person name="Uchiyama I."/>
            <person name="Toyoda A."/>
            <person name="Nishi S."/>
            <person name="Chee G.-J."/>
            <person name="Arai W."/>
            <person name="Nunoura T."/>
            <person name="Itoh T."/>
            <person name="Hattori M."/>
            <person name="Takai K."/>
        </authorList>
    </citation>
    <scope>NUCLEOTIDE SEQUENCE</scope>
</reference>